<gene>
    <name evidence="2" type="ORF">DILT_LOCUS8948</name>
</gene>
<evidence type="ECO:0000313" key="3">
    <source>
        <dbReference type="Proteomes" id="UP000281553"/>
    </source>
</evidence>
<dbReference type="Proteomes" id="UP000281553">
    <property type="component" value="Unassembled WGS sequence"/>
</dbReference>
<name>A0A3P7LN99_DIBLA</name>
<dbReference type="EMBL" id="UYRU01055600">
    <property type="protein sequence ID" value="VDN13117.1"/>
    <property type="molecule type" value="Genomic_DNA"/>
</dbReference>
<dbReference type="OrthoDB" id="6277739at2759"/>
<keyword evidence="3" id="KW-1185">Reference proteome</keyword>
<dbReference type="AlphaFoldDB" id="A0A3P7LN99"/>
<organism evidence="2 3">
    <name type="scientific">Dibothriocephalus latus</name>
    <name type="common">Fish tapeworm</name>
    <name type="synonym">Diphyllobothrium latum</name>
    <dbReference type="NCBI Taxonomy" id="60516"/>
    <lineage>
        <taxon>Eukaryota</taxon>
        <taxon>Metazoa</taxon>
        <taxon>Spiralia</taxon>
        <taxon>Lophotrochozoa</taxon>
        <taxon>Platyhelminthes</taxon>
        <taxon>Cestoda</taxon>
        <taxon>Eucestoda</taxon>
        <taxon>Diphyllobothriidea</taxon>
        <taxon>Diphyllobothriidae</taxon>
        <taxon>Dibothriocephalus</taxon>
    </lineage>
</organism>
<reference evidence="2 3" key="1">
    <citation type="submission" date="2018-11" db="EMBL/GenBank/DDBJ databases">
        <authorList>
            <consortium name="Pathogen Informatics"/>
        </authorList>
    </citation>
    <scope>NUCLEOTIDE SEQUENCE [LARGE SCALE GENOMIC DNA]</scope>
</reference>
<proteinExistence type="predicted"/>
<feature type="compositionally biased region" description="Low complexity" evidence="1">
    <location>
        <begin position="62"/>
        <end position="77"/>
    </location>
</feature>
<evidence type="ECO:0000313" key="2">
    <source>
        <dbReference type="EMBL" id="VDN13117.1"/>
    </source>
</evidence>
<protein>
    <submittedName>
        <fullName evidence="2">Uncharacterized protein</fullName>
    </submittedName>
</protein>
<feature type="region of interest" description="Disordered" evidence="1">
    <location>
        <begin position="54"/>
        <end position="77"/>
    </location>
</feature>
<sequence>MIKTSLSGSSKVVNLDLSIDPQADVELAEPPCKRSIPSKSVPLTNGFKRPYPPDTLAPLKTISSNSNSSSDFSSLSDLPDIISSEKLRENFRKQYERSVKAAVDGLLTRVLSYNQSVEELRQETELLRTRLVKLEVCTKKIKSLITESVRIDNFFGFFFKLLFE</sequence>
<evidence type="ECO:0000256" key="1">
    <source>
        <dbReference type="SAM" id="MobiDB-lite"/>
    </source>
</evidence>
<accession>A0A3P7LN99</accession>